<keyword evidence="3 6" id="KW-0547">Nucleotide-binding</keyword>
<dbReference type="PANTHER" id="PTHR18866:SF33">
    <property type="entry name" value="METHYLCROTONOYL-COA CARBOXYLASE SUBUNIT ALPHA, MITOCHONDRIAL-RELATED"/>
    <property type="match status" value="1"/>
</dbReference>
<dbReference type="Gene3D" id="3.30.1490.20">
    <property type="entry name" value="ATP-grasp fold, A domain"/>
    <property type="match status" value="1"/>
</dbReference>
<dbReference type="SMART" id="SM00878">
    <property type="entry name" value="Biotin_carb_C"/>
    <property type="match status" value="1"/>
</dbReference>
<dbReference type="InterPro" id="IPR001882">
    <property type="entry name" value="Biotin_BS"/>
</dbReference>
<dbReference type="AlphaFoldDB" id="A0A1H2RT67"/>
<dbReference type="PROSITE" id="PS50968">
    <property type="entry name" value="BIOTINYL_LIPOYL"/>
    <property type="match status" value="1"/>
</dbReference>
<dbReference type="SUPFAM" id="SSF52096">
    <property type="entry name" value="ClpP/crotonase"/>
    <property type="match status" value="2"/>
</dbReference>
<evidence type="ECO:0000259" key="7">
    <source>
        <dbReference type="PROSITE" id="PS50968"/>
    </source>
</evidence>
<dbReference type="OrthoDB" id="9763189at2"/>
<dbReference type="Gene3D" id="3.30.470.20">
    <property type="entry name" value="ATP-grasp fold, B domain"/>
    <property type="match status" value="1"/>
</dbReference>
<dbReference type="Pfam" id="PF02786">
    <property type="entry name" value="CPSase_L_D2"/>
    <property type="match status" value="1"/>
</dbReference>
<evidence type="ECO:0000256" key="2">
    <source>
        <dbReference type="ARBA" id="ARBA00022598"/>
    </source>
</evidence>
<dbReference type="GO" id="GO:0016874">
    <property type="term" value="F:ligase activity"/>
    <property type="evidence" value="ECO:0007669"/>
    <property type="project" value="UniProtKB-KW"/>
</dbReference>
<dbReference type="PANTHER" id="PTHR18866">
    <property type="entry name" value="CARBOXYLASE:PYRUVATE/ACETYL-COA/PROPIONYL-COA CARBOXYLASE"/>
    <property type="match status" value="1"/>
</dbReference>
<feature type="domain" description="Biotin carboxylation" evidence="9">
    <location>
        <begin position="2"/>
        <end position="456"/>
    </location>
</feature>
<reference evidence="11 12" key="1">
    <citation type="submission" date="2016-10" db="EMBL/GenBank/DDBJ databases">
        <authorList>
            <person name="de Groot N.N."/>
        </authorList>
    </citation>
    <scope>NUCLEOTIDE SEQUENCE [LARGE SCALE GENOMIC DNA]</scope>
    <source>
        <strain evidence="11 12">DSM 17890</strain>
    </source>
</reference>
<dbReference type="InterPro" id="IPR016185">
    <property type="entry name" value="PreATP-grasp_dom_sf"/>
</dbReference>
<dbReference type="InterPro" id="IPR011053">
    <property type="entry name" value="Single_hybrid_motif"/>
</dbReference>
<feature type="domain" description="Lipoyl-binding" evidence="7">
    <location>
        <begin position="482"/>
        <end position="560"/>
    </location>
</feature>
<evidence type="ECO:0000313" key="12">
    <source>
        <dbReference type="Proteomes" id="UP000199118"/>
    </source>
</evidence>
<dbReference type="Pfam" id="PF00289">
    <property type="entry name" value="Biotin_carb_N"/>
    <property type="match status" value="1"/>
</dbReference>
<dbReference type="InterPro" id="IPR011764">
    <property type="entry name" value="Biotin_carboxylation_dom"/>
</dbReference>
<dbReference type="InterPro" id="IPR029045">
    <property type="entry name" value="ClpP/crotonase-like_dom_sf"/>
</dbReference>
<dbReference type="Gene3D" id="2.40.50.100">
    <property type="match status" value="1"/>
</dbReference>
<dbReference type="InterPro" id="IPR011054">
    <property type="entry name" value="Rudment_hybrid_motif"/>
</dbReference>
<evidence type="ECO:0000259" key="10">
    <source>
        <dbReference type="PROSITE" id="PS50989"/>
    </source>
</evidence>
<dbReference type="InterPro" id="IPR005479">
    <property type="entry name" value="CPAse_ATP-bd"/>
</dbReference>
<dbReference type="Pfam" id="PF00364">
    <property type="entry name" value="Biotin_lipoyl"/>
    <property type="match status" value="1"/>
</dbReference>
<dbReference type="RefSeq" id="WP_092679498.1">
    <property type="nucleotide sequence ID" value="NZ_FNMZ01000001.1"/>
</dbReference>
<dbReference type="SUPFAM" id="SSF51230">
    <property type="entry name" value="Single hybrid motif"/>
    <property type="match status" value="1"/>
</dbReference>
<proteinExistence type="predicted"/>
<gene>
    <name evidence="11" type="ORF">SAMN05444336_101452</name>
</gene>
<protein>
    <submittedName>
        <fullName evidence="11">Biotin-requiring enzyme</fullName>
    </submittedName>
</protein>
<dbReference type="SUPFAM" id="SSF52440">
    <property type="entry name" value="PreATP-grasp domain"/>
    <property type="match status" value="1"/>
</dbReference>
<accession>A0A1H2RT67</accession>
<dbReference type="SUPFAM" id="SSF56059">
    <property type="entry name" value="Glutathione synthetase ATP-binding domain-like"/>
    <property type="match status" value="1"/>
</dbReference>
<dbReference type="InterPro" id="IPR005482">
    <property type="entry name" value="Biotin_COase_C"/>
</dbReference>
<dbReference type="PROSITE" id="PS00188">
    <property type="entry name" value="BIOTIN"/>
    <property type="match status" value="1"/>
</dbReference>
<evidence type="ECO:0000256" key="3">
    <source>
        <dbReference type="ARBA" id="ARBA00022741"/>
    </source>
</evidence>
<dbReference type="PROSITE" id="PS00867">
    <property type="entry name" value="CPSASE_2"/>
    <property type="match status" value="1"/>
</dbReference>
<evidence type="ECO:0000259" key="8">
    <source>
        <dbReference type="PROSITE" id="PS50975"/>
    </source>
</evidence>
<dbReference type="Gene3D" id="3.90.226.10">
    <property type="entry name" value="2-enoyl-CoA Hydratase, Chain A, domain 1"/>
    <property type="match status" value="2"/>
</dbReference>
<dbReference type="SUPFAM" id="SSF51246">
    <property type="entry name" value="Rudiment single hybrid motif"/>
    <property type="match status" value="1"/>
</dbReference>
<keyword evidence="2" id="KW-0436">Ligase</keyword>
<evidence type="ECO:0000256" key="4">
    <source>
        <dbReference type="ARBA" id="ARBA00022840"/>
    </source>
</evidence>
<keyword evidence="12" id="KW-1185">Reference proteome</keyword>
<dbReference type="Pfam" id="PF02785">
    <property type="entry name" value="Biotin_carb_C"/>
    <property type="match status" value="1"/>
</dbReference>
<dbReference type="GO" id="GO:0046872">
    <property type="term" value="F:metal ion binding"/>
    <property type="evidence" value="ECO:0007669"/>
    <property type="project" value="InterPro"/>
</dbReference>
<comment type="cofactor">
    <cofactor evidence="1">
        <name>biotin</name>
        <dbReference type="ChEBI" id="CHEBI:57586"/>
    </cofactor>
</comment>
<dbReference type="InterPro" id="IPR011761">
    <property type="entry name" value="ATP-grasp"/>
</dbReference>
<dbReference type="PROSITE" id="PS50979">
    <property type="entry name" value="BC"/>
    <property type="match status" value="1"/>
</dbReference>
<dbReference type="Pfam" id="PF01039">
    <property type="entry name" value="Carboxyl_trans"/>
    <property type="match status" value="1"/>
</dbReference>
<keyword evidence="5" id="KW-0092">Biotin</keyword>
<evidence type="ECO:0000256" key="5">
    <source>
        <dbReference type="ARBA" id="ARBA00023267"/>
    </source>
</evidence>
<dbReference type="GO" id="GO:0005524">
    <property type="term" value="F:ATP binding"/>
    <property type="evidence" value="ECO:0007669"/>
    <property type="project" value="UniProtKB-UniRule"/>
</dbReference>
<evidence type="ECO:0000313" key="11">
    <source>
        <dbReference type="EMBL" id="SDW22468.1"/>
    </source>
</evidence>
<organism evidence="11 12">
    <name type="scientific">Albimonas donghaensis</name>
    <dbReference type="NCBI Taxonomy" id="356660"/>
    <lineage>
        <taxon>Bacteria</taxon>
        <taxon>Pseudomonadati</taxon>
        <taxon>Pseudomonadota</taxon>
        <taxon>Alphaproteobacteria</taxon>
        <taxon>Rhodobacterales</taxon>
        <taxon>Paracoccaceae</taxon>
        <taxon>Albimonas</taxon>
    </lineage>
</organism>
<name>A0A1H2RT67_9RHOB</name>
<dbReference type="PROSITE" id="PS50975">
    <property type="entry name" value="ATP_GRASP"/>
    <property type="match status" value="1"/>
</dbReference>
<evidence type="ECO:0000259" key="9">
    <source>
        <dbReference type="PROSITE" id="PS50979"/>
    </source>
</evidence>
<keyword evidence="4 6" id="KW-0067">ATP-binding</keyword>
<dbReference type="CDD" id="cd06850">
    <property type="entry name" value="biotinyl_domain"/>
    <property type="match status" value="1"/>
</dbReference>
<dbReference type="InterPro" id="IPR050856">
    <property type="entry name" value="Biotin_carboxylase_complex"/>
</dbReference>
<dbReference type="Gene3D" id="3.40.50.20">
    <property type="match status" value="1"/>
</dbReference>
<evidence type="ECO:0000256" key="6">
    <source>
        <dbReference type="PROSITE-ProRule" id="PRU00409"/>
    </source>
</evidence>
<dbReference type="InterPro" id="IPR000089">
    <property type="entry name" value="Biotin_lipoyl"/>
</dbReference>
<dbReference type="PROSITE" id="PS50989">
    <property type="entry name" value="COA_CT_CTER"/>
    <property type="match status" value="1"/>
</dbReference>
<sequence length="1096" mass="115633">MTVTRLLIANRGEIAARIARTAAEMGVETVAIHSADDAASLHVRRADRAVEIPGQGARAYLDAEAVVAAAVAAGADAVHPGYGFLSENVDFARRVEAAGLAFVGPTPESLALFGDKVAAKRRAGELGVPTIPGTAEDTDLPAALAFFDALPEGAAMMIKAVAGGGGRGMRAVFAREEVEQAWTRCKSEAQAAFGDGAVYVERFLPAARHLEVQILGDGRGGVTQLAERECTLQRRNQKLIEIAPSPALSDADRARIAGWAVEMARSGDYRSLGTFEFLMDAATGDIFFIEANPRIQVEHTVTEEIFGLDLVRLQLGVAEGRSLNELGAGQEQLPAPRGFALQARVNMERMDAKGNARPSGGVLTAYEQPAGAGIRVDGFAYAGYRTSAAFDSLLAKVVVHSPLPDFAATLAKADRALKEFRIEGLATNLPWLRALLAHPAVRAGDVTTRFIEAEAQALFDAAAAQAPALFFEPAEAGPETRAPEAAVPAGAVPVTAPMQATLFALDVAEGDRVRAGQQLGILEAMKMEHTIAAPSAGVVTRVFAALGDTLMEGAPLFAIDPAEDEAAETAAEEAIDLDYIRPELEELRARLAAGLDETRPKAVEKRRARGHQTARENLGQLCDADSFNEYGALAVAAQKSRRSLADLIENTTGDGIVTGTGTINGDLFGPDKARCAFAVYDYMVLAATQGQRNHKKQDRLFGLAGKWSLPVVLLAEGGGGRPGDDRHSVAGLDNKTFSKFAALSGQVPLVGVVSGRCFAGNAALLGCCDVIIADESANIGMAGPAMIEGGGLGVYASEEIGPIASQSVNGVVDIRVKDEAEACAAAKKYLSYFQGPTTGWTAADQRLLRRAIPENRLRVHEVRDAIDILADEGSVLELRREFGVGIVTAFIRIEGKPFGLIANNTKHLGGAIDGPAADKASRFMQLCDAFDIPIVSLVDTPGFMVGPEAEKTGLVRHVCRMFVTAASLSVPVFAVVLRKGYGLGAMAMTGGGFHDGFFTVSWPTGEFGGMGLEGAVRLGFRKELDAETDPAAKQALYEKLVAGFYEIGKAVSVASALEIDAVIDPVETRGWILRGLAAAPPRQVMAGGRRPFVDSW</sequence>
<feature type="domain" description="CoA carboxyltransferase C-terminal" evidence="10">
    <location>
        <begin position="843"/>
        <end position="1083"/>
    </location>
</feature>
<dbReference type="InterPro" id="IPR005481">
    <property type="entry name" value="BC-like_N"/>
</dbReference>
<evidence type="ECO:0000256" key="1">
    <source>
        <dbReference type="ARBA" id="ARBA00001953"/>
    </source>
</evidence>
<dbReference type="STRING" id="356660.SAMN05444336_101452"/>
<dbReference type="Proteomes" id="UP000199118">
    <property type="component" value="Unassembled WGS sequence"/>
</dbReference>
<dbReference type="InterPro" id="IPR011763">
    <property type="entry name" value="COA_CT_C"/>
</dbReference>
<feature type="domain" description="ATP-grasp" evidence="8">
    <location>
        <begin position="120"/>
        <end position="319"/>
    </location>
</feature>
<dbReference type="InterPro" id="IPR034733">
    <property type="entry name" value="AcCoA_carboxyl_beta"/>
</dbReference>
<dbReference type="InterPro" id="IPR013815">
    <property type="entry name" value="ATP_grasp_subdomain_1"/>
</dbReference>
<dbReference type="EMBL" id="FNMZ01000001">
    <property type="protein sequence ID" value="SDW22468.1"/>
    <property type="molecule type" value="Genomic_DNA"/>
</dbReference>